<dbReference type="PANTHER" id="PTHR46018:SF2">
    <property type="entry name" value="ZINC PHOSPHODIESTERASE ELAC PROTEIN 1"/>
    <property type="match status" value="1"/>
</dbReference>
<dbReference type="GO" id="GO:0042781">
    <property type="term" value="F:3'-tRNA processing endoribonuclease activity"/>
    <property type="evidence" value="ECO:0007669"/>
    <property type="project" value="TreeGrafter"/>
</dbReference>
<dbReference type="InterPro" id="IPR036866">
    <property type="entry name" value="RibonucZ/Hydroxyglut_hydro"/>
</dbReference>
<gene>
    <name evidence="1" type="ORF">METZ01_LOCUS365647</name>
</gene>
<organism evidence="1">
    <name type="scientific">marine metagenome</name>
    <dbReference type="NCBI Taxonomy" id="408172"/>
    <lineage>
        <taxon>unclassified sequences</taxon>
        <taxon>metagenomes</taxon>
        <taxon>ecological metagenomes</taxon>
    </lineage>
</organism>
<sequence>MKKDKLYILGAGTPTPTESRFGSAYVLDIDGEKIMFDCGPAATHKLVKSGLWPTEIDYLFFTHHHFDHDIDYPCFLLCRWDQSIGKENMLNVFGPNLTEKITNEVVGEDGAFSHDWKARVYHPVSQKVYVNRGGTLPRKPPKVNANDIVPGTVKISKKWEVIADVAEHVQPYLDSLAYRLETNKNKSIVFTGDTQPC</sequence>
<feature type="non-terminal residue" evidence="1">
    <location>
        <position position="197"/>
    </location>
</feature>
<dbReference type="Gene3D" id="3.60.15.10">
    <property type="entry name" value="Ribonuclease Z/Hydroxyacylglutathione hydrolase-like"/>
    <property type="match status" value="1"/>
</dbReference>
<dbReference type="SUPFAM" id="SSF56281">
    <property type="entry name" value="Metallo-hydrolase/oxidoreductase"/>
    <property type="match status" value="1"/>
</dbReference>
<accession>A0A382SSL4</accession>
<protein>
    <submittedName>
        <fullName evidence="1">Uncharacterized protein</fullName>
    </submittedName>
</protein>
<name>A0A382SSL4_9ZZZZ</name>
<proteinExistence type="predicted"/>
<dbReference type="PANTHER" id="PTHR46018">
    <property type="entry name" value="ZINC PHOSPHODIESTERASE ELAC PROTEIN 1"/>
    <property type="match status" value="1"/>
</dbReference>
<dbReference type="EMBL" id="UINC01131221">
    <property type="protein sequence ID" value="SVD12793.1"/>
    <property type="molecule type" value="Genomic_DNA"/>
</dbReference>
<dbReference type="Pfam" id="PF23023">
    <property type="entry name" value="Anti-Pycsar_Apyc1"/>
    <property type="match status" value="1"/>
</dbReference>
<dbReference type="AlphaFoldDB" id="A0A382SSL4"/>
<reference evidence="1" key="1">
    <citation type="submission" date="2018-05" db="EMBL/GenBank/DDBJ databases">
        <authorList>
            <person name="Lanie J.A."/>
            <person name="Ng W.-L."/>
            <person name="Kazmierczak K.M."/>
            <person name="Andrzejewski T.M."/>
            <person name="Davidsen T.M."/>
            <person name="Wayne K.J."/>
            <person name="Tettelin H."/>
            <person name="Glass J.I."/>
            <person name="Rusch D."/>
            <person name="Podicherti R."/>
            <person name="Tsui H.-C.T."/>
            <person name="Winkler M.E."/>
        </authorList>
    </citation>
    <scope>NUCLEOTIDE SEQUENCE</scope>
</reference>
<evidence type="ECO:0000313" key="1">
    <source>
        <dbReference type="EMBL" id="SVD12793.1"/>
    </source>
</evidence>